<feature type="transmembrane region" description="Helical" evidence="10">
    <location>
        <begin position="343"/>
        <end position="370"/>
    </location>
</feature>
<accession>A0AAD9V6M3</accession>
<feature type="transmembrane region" description="Helical" evidence="10">
    <location>
        <begin position="267"/>
        <end position="287"/>
    </location>
</feature>
<dbReference type="Pfam" id="PF00664">
    <property type="entry name" value="ABC_membrane"/>
    <property type="match status" value="2"/>
</dbReference>
<evidence type="ECO:0000256" key="4">
    <source>
        <dbReference type="ARBA" id="ARBA00022692"/>
    </source>
</evidence>
<dbReference type="InterPro" id="IPR044726">
    <property type="entry name" value="ABCC_6TM_D2"/>
</dbReference>
<dbReference type="CDD" id="cd03250">
    <property type="entry name" value="ABCC_MRP_domain1"/>
    <property type="match status" value="1"/>
</dbReference>
<keyword evidence="8 10" id="KW-1133">Transmembrane helix</keyword>
<gene>
    <name evidence="13" type="ORF">P5673_013573</name>
</gene>
<dbReference type="FunFam" id="3.40.50.300:FF:000163">
    <property type="entry name" value="Multidrug resistance-associated protein member 4"/>
    <property type="match status" value="1"/>
</dbReference>
<dbReference type="Pfam" id="PF00005">
    <property type="entry name" value="ABC_tran"/>
    <property type="match status" value="2"/>
</dbReference>
<dbReference type="GO" id="GO:0140359">
    <property type="term" value="F:ABC-type transporter activity"/>
    <property type="evidence" value="ECO:0007669"/>
    <property type="project" value="InterPro"/>
</dbReference>
<reference evidence="13" key="1">
    <citation type="journal article" date="2023" name="G3 (Bethesda)">
        <title>Whole genome assembly and annotation of the endangered Caribbean coral Acropora cervicornis.</title>
        <authorList>
            <person name="Selwyn J.D."/>
            <person name="Vollmer S.V."/>
        </authorList>
    </citation>
    <scope>NUCLEOTIDE SEQUENCE</scope>
    <source>
        <strain evidence="13">K2</strain>
    </source>
</reference>
<sequence>MQTLFDKSWKYSLFMKNPKERAGIFSRLFFSWMNGFINIGNKRVLEHSDFYPLLEEDKSKPLTDKLEQAWLEEIRKSHTRERKVRLFRAMLKTLPWTDYALMGISLFIGVACNILQPLFLGLLLSLLLQPGAESQHRWLYLYTGGLCCSSLVRILVMNQYQSKVNFMGMRWRIAVIGVIYKKKVRKDELEPATLKTVATPKNKEETIYRLRLKDLARVPPGHIITLITSDAQRLDQIFQKVGYIIQGLLELVTITALIWRLVGFQAVSGIIFLIFLLAYYIGMWDVCMKLRLRIARWTERRMVIIRHIVSGIKAIKMNTWEWPYKHRVDEIRRKELQYVRQKSAILSTFATFLHTNSIVACFISLTTMIITGVELNVYNIFMVLGFIRTIRLSASSTFAAGVNFIGVTSSSLGRIQTFLELVESVYSENSYSRKRTRSKIRSFLDLTDAEMSSYLSNEDLNKISNEIKVGTSVPLYEPALATQQSLDMPENPSADIHVTFENVSCHWGGVNKPVSLRNITFKAAAKELTFINGPTGCGKSSLLAAILGELPSTEGRISSVGKMVYVPQTPWVFTDTLRENILCGKHYNPFRYQAIINACSLHKDIDRLTDGDLTTIRNGGFILSEDFKARVGIARAAYSDADIYLLDDALSCVEPRVAEQVFSKCICGLLSKRVRILVSRQLQYAEHADQILTMRAGTIINEVISQVMGYRSVKLQSPGEPRDRKCPKTVGFAIEEHVSEKYRTRTNLFEGEEMMGPVPCTVYWSYLRNGACLPFLVAFALFTFAVQGAMLIPDIWLLRMSESAADLALDQTSWYIYAAMVGGVFMLSIMRACFFFATTLRSSERMHQKMTASVLQAPVAFFDCNPGVLNRFSKDIGCMDELLPSIFLAAIQMVLFAISSFLLPVVLNPFAIVFGAPLIALFIIFWGYYLKAARQVRKLEISCRRPVVSHFSETLSGLLTIRTHEMQRSFIADFHGLDFHSQGWSTNISCEGWVGLRLDMVCVALMVSVAASAFYAQLDAALAVLSLIYVLQLSYDMSQNGIKHCLEVENYMSAVDRNRACSEIEPEPGYLNEMLPPLQWPKDGRISFECASLSYSEEGARVLKDVTFTVNPGEKFGITGRQGSGKTSIINALFRMPQCDGKITIDGVSINSLELQASRRAISIITKEPIIFVGSLRMNIDPFFKHTDKEIWEALEKCHLKSWVQSLPRQLYQDLVDCGVAMGPSERQLISISRALLHRSKIVITDEATSSVDYRTDRLIQELIRKWFVDCTVITIPHRLSTVIDYDRVMVLDRGKIIELDKPEVLLKKDDGYFAHLYGSQYSENKQ</sequence>
<keyword evidence="9 10" id="KW-0472">Membrane</keyword>
<dbReference type="SMART" id="SM00382">
    <property type="entry name" value="AAA"/>
    <property type="match status" value="2"/>
</dbReference>
<keyword evidence="5" id="KW-0677">Repeat</keyword>
<dbReference type="CDD" id="cd18579">
    <property type="entry name" value="ABC_6TM_ABCC_D1"/>
    <property type="match status" value="1"/>
</dbReference>
<dbReference type="FunFam" id="3.40.50.300:FF:000973">
    <property type="entry name" value="Multidrug resistance-associated protein 4"/>
    <property type="match status" value="1"/>
</dbReference>
<dbReference type="GO" id="GO:0016887">
    <property type="term" value="F:ATP hydrolysis activity"/>
    <property type="evidence" value="ECO:0007669"/>
    <property type="project" value="InterPro"/>
</dbReference>
<evidence type="ECO:0000256" key="8">
    <source>
        <dbReference type="ARBA" id="ARBA00022989"/>
    </source>
</evidence>
<feature type="transmembrane region" description="Helical" evidence="10">
    <location>
        <begin position="773"/>
        <end position="796"/>
    </location>
</feature>
<keyword evidence="14" id="KW-1185">Reference proteome</keyword>
<dbReference type="PROSITE" id="PS50929">
    <property type="entry name" value="ABC_TM1F"/>
    <property type="match status" value="2"/>
</dbReference>
<keyword evidence="3" id="KW-0813">Transport</keyword>
<evidence type="ECO:0000256" key="3">
    <source>
        <dbReference type="ARBA" id="ARBA00022448"/>
    </source>
</evidence>
<dbReference type="GO" id="GO:0016020">
    <property type="term" value="C:membrane"/>
    <property type="evidence" value="ECO:0007669"/>
    <property type="project" value="UniProtKB-SubCell"/>
</dbReference>
<evidence type="ECO:0000256" key="9">
    <source>
        <dbReference type="ARBA" id="ARBA00023136"/>
    </source>
</evidence>
<dbReference type="InterPro" id="IPR011527">
    <property type="entry name" value="ABC1_TM_dom"/>
</dbReference>
<evidence type="ECO:0000256" key="2">
    <source>
        <dbReference type="ARBA" id="ARBA00009726"/>
    </source>
</evidence>
<dbReference type="Gene3D" id="1.20.1560.10">
    <property type="entry name" value="ABC transporter type 1, transmembrane domain"/>
    <property type="match status" value="2"/>
</dbReference>
<feature type="transmembrane region" description="Helical" evidence="10">
    <location>
        <begin position="139"/>
        <end position="160"/>
    </location>
</feature>
<dbReference type="Gene3D" id="3.40.50.300">
    <property type="entry name" value="P-loop containing nucleotide triphosphate hydrolases"/>
    <property type="match status" value="2"/>
</dbReference>
<reference evidence="13" key="2">
    <citation type="journal article" date="2023" name="Science">
        <title>Genomic signatures of disease resistance in endangered staghorn corals.</title>
        <authorList>
            <person name="Vollmer S.V."/>
            <person name="Selwyn J.D."/>
            <person name="Despard B.A."/>
            <person name="Roesel C.L."/>
        </authorList>
    </citation>
    <scope>NUCLEOTIDE SEQUENCE</scope>
    <source>
        <strain evidence="13">K2</strain>
    </source>
</reference>
<feature type="domain" description="ABC transmembrane type-1" evidence="12">
    <location>
        <begin position="100"/>
        <end position="406"/>
    </location>
</feature>
<dbReference type="SUPFAM" id="SSF90123">
    <property type="entry name" value="ABC transporter transmembrane region"/>
    <property type="match status" value="2"/>
</dbReference>
<dbReference type="SUPFAM" id="SSF52540">
    <property type="entry name" value="P-loop containing nucleoside triphosphate hydrolases"/>
    <property type="match status" value="2"/>
</dbReference>
<dbReference type="InterPro" id="IPR044746">
    <property type="entry name" value="ABCC_6TM_D1"/>
</dbReference>
<dbReference type="InterPro" id="IPR036640">
    <property type="entry name" value="ABC1_TM_sf"/>
</dbReference>
<feature type="transmembrane region" description="Helical" evidence="10">
    <location>
        <begin position="909"/>
        <end position="930"/>
    </location>
</feature>
<feature type="domain" description="ABC transporter" evidence="11">
    <location>
        <begin position="498"/>
        <end position="721"/>
    </location>
</feature>
<feature type="transmembrane region" description="Helical" evidence="10">
    <location>
        <begin position="816"/>
        <end position="840"/>
    </location>
</feature>
<dbReference type="PROSITE" id="PS50893">
    <property type="entry name" value="ABC_TRANSPORTER_2"/>
    <property type="match status" value="2"/>
</dbReference>
<dbReference type="PANTHER" id="PTHR24223">
    <property type="entry name" value="ATP-BINDING CASSETTE SUB-FAMILY C"/>
    <property type="match status" value="1"/>
</dbReference>
<keyword evidence="7 13" id="KW-0067">ATP-binding</keyword>
<comment type="subcellular location">
    <subcellularLocation>
        <location evidence="1">Membrane</location>
        <topology evidence="1">Multi-pass membrane protein</topology>
    </subcellularLocation>
</comment>
<keyword evidence="6" id="KW-0547">Nucleotide-binding</keyword>
<dbReference type="CDD" id="cd03244">
    <property type="entry name" value="ABCC_MRP_domain2"/>
    <property type="match status" value="1"/>
</dbReference>
<evidence type="ECO:0000256" key="5">
    <source>
        <dbReference type="ARBA" id="ARBA00022737"/>
    </source>
</evidence>
<protein>
    <submittedName>
        <fullName evidence="13">ATP-binding cassette sub-family C member 4</fullName>
    </submittedName>
</protein>
<feature type="transmembrane region" description="Helical" evidence="10">
    <location>
        <begin position="241"/>
        <end position="261"/>
    </location>
</feature>
<organism evidence="13 14">
    <name type="scientific">Acropora cervicornis</name>
    <name type="common">Staghorn coral</name>
    <dbReference type="NCBI Taxonomy" id="6130"/>
    <lineage>
        <taxon>Eukaryota</taxon>
        <taxon>Metazoa</taxon>
        <taxon>Cnidaria</taxon>
        <taxon>Anthozoa</taxon>
        <taxon>Hexacorallia</taxon>
        <taxon>Scleractinia</taxon>
        <taxon>Astrocoeniina</taxon>
        <taxon>Acroporidae</taxon>
        <taxon>Acropora</taxon>
    </lineage>
</organism>
<feature type="transmembrane region" description="Helical" evidence="10">
    <location>
        <begin position="99"/>
        <end position="127"/>
    </location>
</feature>
<name>A0AAD9V6M3_ACRCE</name>
<comment type="caution">
    <text evidence="13">The sequence shown here is derived from an EMBL/GenBank/DDBJ whole genome shotgun (WGS) entry which is preliminary data.</text>
</comment>
<dbReference type="CDD" id="cd18580">
    <property type="entry name" value="ABC_6TM_ABCC_D2"/>
    <property type="match status" value="1"/>
</dbReference>
<feature type="transmembrane region" description="Helical" evidence="10">
    <location>
        <begin position="1003"/>
        <end position="1031"/>
    </location>
</feature>
<evidence type="ECO:0000256" key="6">
    <source>
        <dbReference type="ARBA" id="ARBA00022741"/>
    </source>
</evidence>
<proteinExistence type="inferred from homology"/>
<comment type="similarity">
    <text evidence="2">Belongs to the ABC transporter superfamily. ABCC family. Conjugate transporter (TC 3.A.1.208) subfamily.</text>
</comment>
<dbReference type="InterPro" id="IPR003439">
    <property type="entry name" value="ABC_transporter-like_ATP-bd"/>
</dbReference>
<feature type="domain" description="ABC transmembrane type-1" evidence="12">
    <location>
        <begin position="777"/>
        <end position="977"/>
    </location>
</feature>
<evidence type="ECO:0000256" key="10">
    <source>
        <dbReference type="SAM" id="Phobius"/>
    </source>
</evidence>
<dbReference type="InterPro" id="IPR003593">
    <property type="entry name" value="AAA+_ATPase"/>
</dbReference>
<dbReference type="Proteomes" id="UP001249851">
    <property type="component" value="Unassembled WGS sequence"/>
</dbReference>
<evidence type="ECO:0000259" key="11">
    <source>
        <dbReference type="PROSITE" id="PS50893"/>
    </source>
</evidence>
<feature type="transmembrane region" description="Helical" evidence="10">
    <location>
        <begin position="882"/>
        <end position="903"/>
    </location>
</feature>
<dbReference type="PANTHER" id="PTHR24223:SF456">
    <property type="entry name" value="MULTIDRUG RESISTANCE-ASSOCIATED PROTEIN LETHAL(2)03659"/>
    <property type="match status" value="1"/>
</dbReference>
<feature type="domain" description="ABC transporter" evidence="11">
    <location>
        <begin position="1088"/>
        <end position="1319"/>
    </location>
</feature>
<evidence type="ECO:0000256" key="1">
    <source>
        <dbReference type="ARBA" id="ARBA00004141"/>
    </source>
</evidence>
<evidence type="ECO:0000256" key="7">
    <source>
        <dbReference type="ARBA" id="ARBA00022840"/>
    </source>
</evidence>
<dbReference type="InterPro" id="IPR027417">
    <property type="entry name" value="P-loop_NTPase"/>
</dbReference>
<evidence type="ECO:0000313" key="13">
    <source>
        <dbReference type="EMBL" id="KAK2563221.1"/>
    </source>
</evidence>
<keyword evidence="4 10" id="KW-0812">Transmembrane</keyword>
<evidence type="ECO:0000259" key="12">
    <source>
        <dbReference type="PROSITE" id="PS50929"/>
    </source>
</evidence>
<dbReference type="EMBL" id="JARQWQ010000026">
    <property type="protein sequence ID" value="KAK2563221.1"/>
    <property type="molecule type" value="Genomic_DNA"/>
</dbReference>
<evidence type="ECO:0000313" key="14">
    <source>
        <dbReference type="Proteomes" id="UP001249851"/>
    </source>
</evidence>
<dbReference type="GO" id="GO:0005524">
    <property type="term" value="F:ATP binding"/>
    <property type="evidence" value="ECO:0007669"/>
    <property type="project" value="UniProtKB-KW"/>
</dbReference>
<dbReference type="InterPro" id="IPR050173">
    <property type="entry name" value="ABC_transporter_C-like"/>
</dbReference>